<evidence type="ECO:0000313" key="5">
    <source>
        <dbReference type="EMBL" id="SDF93138.1"/>
    </source>
</evidence>
<dbReference type="Pfam" id="PF25917">
    <property type="entry name" value="BSH_RND"/>
    <property type="match status" value="1"/>
</dbReference>
<dbReference type="PROSITE" id="PS51257">
    <property type="entry name" value="PROKAR_LIPOPROTEIN"/>
    <property type="match status" value="1"/>
</dbReference>
<evidence type="ECO:0000256" key="1">
    <source>
        <dbReference type="ARBA" id="ARBA00004196"/>
    </source>
</evidence>
<dbReference type="EMBL" id="FNBS01000032">
    <property type="protein sequence ID" value="SDF93138.1"/>
    <property type="molecule type" value="Genomic_DNA"/>
</dbReference>
<feature type="domain" description="Multidrug resistance protein MdtA-like barrel-sandwich hybrid" evidence="4">
    <location>
        <begin position="40"/>
        <end position="154"/>
    </location>
</feature>
<evidence type="ECO:0000313" key="6">
    <source>
        <dbReference type="Proteomes" id="UP000183404"/>
    </source>
</evidence>
<accession>A0A1G7Q3U8</accession>
<sequence>MKRLYLAFIMLIAFSIISSGCSNSNSQENLYTGTIEAETLYVQSEISGRITDLYVKEGDEIRKGDKIALLDVSQYEEQAKIAKANLEIAKLKYDQVKNGPKNQADMARLNVDQAQANYDLTNLMIKKGTITSPIDGTITNIYINAGEIAMAGGNIAQISDLKNLFIKIYIPEKNLHKVSLNQ</sequence>
<proteinExistence type="predicted"/>
<comment type="subcellular location">
    <subcellularLocation>
        <location evidence="1">Cell envelope</location>
    </subcellularLocation>
</comment>
<dbReference type="InterPro" id="IPR050465">
    <property type="entry name" value="UPF0194_transport"/>
</dbReference>
<feature type="chain" id="PRO_5038697522" evidence="3">
    <location>
        <begin position="21"/>
        <end position="182"/>
    </location>
</feature>
<dbReference type="RefSeq" id="WP_244499106.1">
    <property type="nucleotide sequence ID" value="NZ_FNBS01000032.1"/>
</dbReference>
<dbReference type="GO" id="GO:0030313">
    <property type="term" value="C:cell envelope"/>
    <property type="evidence" value="ECO:0007669"/>
    <property type="project" value="UniProtKB-SubCell"/>
</dbReference>
<evidence type="ECO:0000256" key="3">
    <source>
        <dbReference type="SAM" id="SignalP"/>
    </source>
</evidence>
<dbReference type="Proteomes" id="UP000183404">
    <property type="component" value="Unassembled WGS sequence"/>
</dbReference>
<protein>
    <submittedName>
        <fullName evidence="5">HlyD family secretion protein</fullName>
    </submittedName>
</protein>
<feature type="signal peptide" evidence="3">
    <location>
        <begin position="1"/>
        <end position="20"/>
    </location>
</feature>
<evidence type="ECO:0000256" key="2">
    <source>
        <dbReference type="ARBA" id="ARBA00023054"/>
    </source>
</evidence>
<name>A0A1G7Q3U8_THETY</name>
<dbReference type="Gene3D" id="1.10.287.470">
    <property type="entry name" value="Helix hairpin bin"/>
    <property type="match status" value="1"/>
</dbReference>
<dbReference type="Gene3D" id="2.40.30.170">
    <property type="match status" value="1"/>
</dbReference>
<dbReference type="PANTHER" id="PTHR32347:SF14">
    <property type="entry name" value="EFFLUX SYSTEM COMPONENT YKNX-RELATED"/>
    <property type="match status" value="1"/>
</dbReference>
<dbReference type="Gene3D" id="2.40.50.100">
    <property type="match status" value="2"/>
</dbReference>
<dbReference type="SUPFAM" id="SSF111369">
    <property type="entry name" value="HlyD-like secretion proteins"/>
    <property type="match status" value="1"/>
</dbReference>
<dbReference type="AlphaFoldDB" id="A0A1G7Q3U8"/>
<dbReference type="InterPro" id="IPR058625">
    <property type="entry name" value="MdtA-like_BSH"/>
</dbReference>
<dbReference type="GO" id="GO:0015562">
    <property type="term" value="F:efflux transmembrane transporter activity"/>
    <property type="evidence" value="ECO:0007669"/>
    <property type="project" value="InterPro"/>
</dbReference>
<evidence type="ECO:0000259" key="4">
    <source>
        <dbReference type="Pfam" id="PF25917"/>
    </source>
</evidence>
<keyword evidence="3" id="KW-0732">Signal</keyword>
<dbReference type="PANTHER" id="PTHR32347">
    <property type="entry name" value="EFFLUX SYSTEM COMPONENT YKNX-RELATED"/>
    <property type="match status" value="1"/>
</dbReference>
<gene>
    <name evidence="5" type="ORF">SAMN04244560_01488</name>
</gene>
<keyword evidence="2" id="KW-0175">Coiled coil</keyword>
<organism evidence="5 6">
    <name type="scientific">Thermoanaerobacter thermohydrosulfuricus</name>
    <name type="common">Clostridium thermohydrosulfuricum</name>
    <dbReference type="NCBI Taxonomy" id="1516"/>
    <lineage>
        <taxon>Bacteria</taxon>
        <taxon>Bacillati</taxon>
        <taxon>Bacillota</taxon>
        <taxon>Clostridia</taxon>
        <taxon>Thermoanaerobacterales</taxon>
        <taxon>Thermoanaerobacteraceae</taxon>
        <taxon>Thermoanaerobacter</taxon>
    </lineage>
</organism>
<reference evidence="5 6" key="1">
    <citation type="submission" date="2016-10" db="EMBL/GenBank/DDBJ databases">
        <authorList>
            <person name="de Groot N.N."/>
        </authorList>
    </citation>
    <scope>NUCLEOTIDE SEQUENCE [LARGE SCALE GENOMIC DNA]</scope>
    <source>
        <strain evidence="5 6">DSM 569</strain>
    </source>
</reference>